<dbReference type="PANTHER" id="PTHR43479:SF11">
    <property type="entry name" value="ACREF_ENVCD OPERON REPRESSOR-RELATED"/>
    <property type="match status" value="1"/>
</dbReference>
<evidence type="ECO:0000256" key="2">
    <source>
        <dbReference type="ARBA" id="ARBA00023015"/>
    </source>
</evidence>
<dbReference type="Gene3D" id="1.10.357.10">
    <property type="entry name" value="Tetracycline Repressor, domain 2"/>
    <property type="match status" value="1"/>
</dbReference>
<dbReference type="SUPFAM" id="SSF46689">
    <property type="entry name" value="Homeodomain-like"/>
    <property type="match status" value="1"/>
</dbReference>
<evidence type="ECO:0000313" key="7">
    <source>
        <dbReference type="EMBL" id="EEZ71040.1"/>
    </source>
</evidence>
<dbReference type="PRINTS" id="PR00455">
    <property type="entry name" value="HTHTETR"/>
</dbReference>
<reference evidence="7 8" key="1">
    <citation type="submission" date="2009-10" db="EMBL/GenBank/DDBJ databases">
        <authorList>
            <person name="Weinstock G."/>
            <person name="Sodergren E."/>
            <person name="Clifton S."/>
            <person name="Fulton L."/>
            <person name="Fulton B."/>
            <person name="Courtney L."/>
            <person name="Fronick C."/>
            <person name="Harrison M."/>
            <person name="Strong C."/>
            <person name="Farmer C."/>
            <person name="Delahaunty K."/>
            <person name="Markovic C."/>
            <person name="Hall O."/>
            <person name="Minx P."/>
            <person name="Tomlinson C."/>
            <person name="Mitreva M."/>
            <person name="Nelson J."/>
            <person name="Hou S."/>
            <person name="Wollam A."/>
            <person name="Pepin K.H."/>
            <person name="Johnson M."/>
            <person name="Bhonagiri V."/>
            <person name="Nash W.E."/>
            <person name="Warren W."/>
            <person name="Chinwalla A."/>
            <person name="Mardis E.R."/>
            <person name="Wilson R.K."/>
        </authorList>
    </citation>
    <scope>NUCLEOTIDE SEQUENCE [LARGE SCALE GENOMIC DNA]</scope>
    <source>
        <strain evidence="7 8">ATCC 14685</strain>
    </source>
</reference>
<comment type="caution">
    <text evidence="7">The sequence shown here is derived from an EMBL/GenBank/DDBJ whole genome shotgun (WGS) entry which is preliminary data.</text>
</comment>
<dbReference type="InterPro" id="IPR023772">
    <property type="entry name" value="DNA-bd_HTH_TetR-type_CS"/>
</dbReference>
<dbReference type="Pfam" id="PF00440">
    <property type="entry name" value="TetR_N"/>
    <property type="match status" value="1"/>
</dbReference>
<accession>D0W540</accession>
<dbReference type="InterPro" id="IPR001647">
    <property type="entry name" value="HTH_TetR"/>
</dbReference>
<keyword evidence="1" id="KW-0678">Repressor</keyword>
<dbReference type="Pfam" id="PF08361">
    <property type="entry name" value="TetR_C_2"/>
    <property type="match status" value="1"/>
</dbReference>
<dbReference type="GO" id="GO:0003677">
    <property type="term" value="F:DNA binding"/>
    <property type="evidence" value="ECO:0007669"/>
    <property type="project" value="UniProtKB-UniRule"/>
</dbReference>
<name>D0W540_NEICI</name>
<keyword evidence="2" id="KW-0805">Transcription regulation</keyword>
<dbReference type="PROSITE" id="PS50977">
    <property type="entry name" value="HTH_TETR_2"/>
    <property type="match status" value="1"/>
</dbReference>
<organism evidence="7 8">
    <name type="scientific">Neisseria cinerea ATCC 14685</name>
    <dbReference type="NCBI Taxonomy" id="546262"/>
    <lineage>
        <taxon>Bacteria</taxon>
        <taxon>Pseudomonadati</taxon>
        <taxon>Pseudomonadota</taxon>
        <taxon>Betaproteobacteria</taxon>
        <taxon>Neisseriales</taxon>
        <taxon>Neisseriaceae</taxon>
        <taxon>Neisseria</taxon>
    </lineage>
</organism>
<dbReference type="AlphaFoldDB" id="D0W540"/>
<dbReference type="PANTHER" id="PTHR43479">
    <property type="entry name" value="ACREF/ENVCD OPERON REPRESSOR-RELATED"/>
    <property type="match status" value="1"/>
</dbReference>
<evidence type="ECO:0000259" key="6">
    <source>
        <dbReference type="PROSITE" id="PS50977"/>
    </source>
</evidence>
<dbReference type="InterPro" id="IPR036271">
    <property type="entry name" value="Tet_transcr_reg_TetR-rel_C_sf"/>
</dbReference>
<keyword evidence="3 5" id="KW-0238">DNA-binding</keyword>
<evidence type="ECO:0000313" key="8">
    <source>
        <dbReference type="Proteomes" id="UP000003294"/>
    </source>
</evidence>
<gene>
    <name evidence="7" type="primary">mtrR</name>
    <name evidence="7" type="ORF">NEICINOT_04790</name>
</gene>
<evidence type="ECO:0000256" key="1">
    <source>
        <dbReference type="ARBA" id="ARBA00022491"/>
    </source>
</evidence>
<protein>
    <submittedName>
        <fullName evidence="7">HTH-type transcriptional regulator MtrR</fullName>
    </submittedName>
</protein>
<proteinExistence type="predicted"/>
<evidence type="ECO:0000256" key="4">
    <source>
        <dbReference type="ARBA" id="ARBA00023163"/>
    </source>
</evidence>
<feature type="domain" description="HTH tetR-type" evidence="6">
    <location>
        <begin position="41"/>
        <end position="101"/>
    </location>
</feature>
<dbReference type="EMBL" id="ACDY02000012">
    <property type="protein sequence ID" value="EEZ71040.1"/>
    <property type="molecule type" value="Genomic_DNA"/>
</dbReference>
<dbReference type="PROSITE" id="PS01081">
    <property type="entry name" value="HTH_TETR_1"/>
    <property type="match status" value="1"/>
</dbReference>
<evidence type="ECO:0000256" key="5">
    <source>
        <dbReference type="PROSITE-ProRule" id="PRU00335"/>
    </source>
</evidence>
<dbReference type="eggNOG" id="COG1309">
    <property type="taxonomic scope" value="Bacteria"/>
</dbReference>
<dbReference type="InterPro" id="IPR050624">
    <property type="entry name" value="HTH-type_Tx_Regulator"/>
</dbReference>
<evidence type="ECO:0000256" key="3">
    <source>
        <dbReference type="ARBA" id="ARBA00023125"/>
    </source>
</evidence>
<dbReference type="STRING" id="546262.NEICINOT_04790"/>
<dbReference type="InterPro" id="IPR009057">
    <property type="entry name" value="Homeodomain-like_sf"/>
</dbReference>
<keyword evidence="4" id="KW-0804">Transcription</keyword>
<sequence>MGFIIHTRLHGFKAFFIIRLHQTVPKRNCRYIMRKTKTEALKTKEHLMLAALETFYRKGIARTSLNEIAQTAGVTRGALYWHFKNKEDLFDALFQRICDDIENCMSKDTENNAEGQSWAVFRHTLLHFFERLQSNDIHYKFHSILFLKCEHTEQNAAVIAIARKHQAIWREKITAFLTEAVENQDLSGDLDKEMAVIFIKSMLDGLIWRWLSSGENFDLGKTAPRIIEIMMDNLENHPQLRRK</sequence>
<feature type="DNA-binding region" description="H-T-H motif" evidence="5">
    <location>
        <begin position="64"/>
        <end position="83"/>
    </location>
</feature>
<dbReference type="Proteomes" id="UP000003294">
    <property type="component" value="Unassembled WGS sequence"/>
</dbReference>
<dbReference type="InterPro" id="IPR013572">
    <property type="entry name" value="Tscrpt_reg_MAATS_C"/>
</dbReference>
<dbReference type="SUPFAM" id="SSF48498">
    <property type="entry name" value="Tetracyclin repressor-like, C-terminal domain"/>
    <property type="match status" value="1"/>
</dbReference>